<dbReference type="AlphaFoldDB" id="A0A8S9KXH7"/>
<sequence length="85" mass="8964">MRAGSSSRAVFPASDHRGCSPTTRVREPASLHPASRCRIASSSSCTRVHDPAPLIPREGSSCARVHDPAPLIPRGGSSWLGYAGR</sequence>
<feature type="compositionally biased region" description="Basic and acidic residues" evidence="1">
    <location>
        <begin position="14"/>
        <end position="29"/>
    </location>
</feature>
<evidence type="ECO:0000313" key="2">
    <source>
        <dbReference type="EMBL" id="KAF2599794.1"/>
    </source>
</evidence>
<gene>
    <name evidence="2" type="ORF">F2Q68_00007523</name>
</gene>
<name>A0A8S9KXH7_BRACR</name>
<dbReference type="EMBL" id="QGKW02000717">
    <property type="protein sequence ID" value="KAF2599794.1"/>
    <property type="molecule type" value="Genomic_DNA"/>
</dbReference>
<accession>A0A8S9KXH7</accession>
<comment type="caution">
    <text evidence="2">The sequence shown here is derived from an EMBL/GenBank/DDBJ whole genome shotgun (WGS) entry which is preliminary data.</text>
</comment>
<evidence type="ECO:0000256" key="1">
    <source>
        <dbReference type="SAM" id="MobiDB-lite"/>
    </source>
</evidence>
<evidence type="ECO:0000313" key="3">
    <source>
        <dbReference type="Proteomes" id="UP000712281"/>
    </source>
</evidence>
<feature type="region of interest" description="Disordered" evidence="1">
    <location>
        <begin position="1"/>
        <end position="35"/>
    </location>
</feature>
<dbReference type="Proteomes" id="UP000712281">
    <property type="component" value="Unassembled WGS sequence"/>
</dbReference>
<protein>
    <submittedName>
        <fullName evidence="2">Uncharacterized protein</fullName>
    </submittedName>
</protein>
<reference evidence="2" key="1">
    <citation type="submission" date="2019-12" db="EMBL/GenBank/DDBJ databases">
        <title>Genome sequencing and annotation of Brassica cretica.</title>
        <authorList>
            <person name="Studholme D.J."/>
            <person name="Sarris P.F."/>
        </authorList>
    </citation>
    <scope>NUCLEOTIDE SEQUENCE</scope>
    <source>
        <strain evidence="2">PFS-001/15</strain>
        <tissue evidence="2">Leaf</tissue>
    </source>
</reference>
<proteinExistence type="predicted"/>
<organism evidence="2 3">
    <name type="scientific">Brassica cretica</name>
    <name type="common">Mustard</name>
    <dbReference type="NCBI Taxonomy" id="69181"/>
    <lineage>
        <taxon>Eukaryota</taxon>
        <taxon>Viridiplantae</taxon>
        <taxon>Streptophyta</taxon>
        <taxon>Embryophyta</taxon>
        <taxon>Tracheophyta</taxon>
        <taxon>Spermatophyta</taxon>
        <taxon>Magnoliopsida</taxon>
        <taxon>eudicotyledons</taxon>
        <taxon>Gunneridae</taxon>
        <taxon>Pentapetalae</taxon>
        <taxon>rosids</taxon>
        <taxon>malvids</taxon>
        <taxon>Brassicales</taxon>
        <taxon>Brassicaceae</taxon>
        <taxon>Brassiceae</taxon>
        <taxon>Brassica</taxon>
    </lineage>
</organism>